<accession>A0AAP0R9L1</accession>
<sequence>MAWRELGKKGIRASITDALNSTLLRGAVVSNSASTFEDAVKSISTSVRCMPDFFVNSALQGAYNCKVLTKQPLIRCFHTSPELLARRRNDEPVGLKTSKEGEVCEEGEEDPTAC</sequence>
<dbReference type="EMBL" id="JBBPBK010000012">
    <property type="protein sequence ID" value="KAK9273268.1"/>
    <property type="molecule type" value="Genomic_DNA"/>
</dbReference>
<protein>
    <submittedName>
        <fullName evidence="2">Uncharacterized protein</fullName>
    </submittedName>
</protein>
<evidence type="ECO:0000256" key="1">
    <source>
        <dbReference type="SAM" id="MobiDB-lite"/>
    </source>
</evidence>
<organism evidence="2 3">
    <name type="scientific">Liquidambar formosana</name>
    <name type="common">Formosan gum</name>
    <dbReference type="NCBI Taxonomy" id="63359"/>
    <lineage>
        <taxon>Eukaryota</taxon>
        <taxon>Viridiplantae</taxon>
        <taxon>Streptophyta</taxon>
        <taxon>Embryophyta</taxon>
        <taxon>Tracheophyta</taxon>
        <taxon>Spermatophyta</taxon>
        <taxon>Magnoliopsida</taxon>
        <taxon>eudicotyledons</taxon>
        <taxon>Gunneridae</taxon>
        <taxon>Pentapetalae</taxon>
        <taxon>Saxifragales</taxon>
        <taxon>Altingiaceae</taxon>
        <taxon>Liquidambar</taxon>
    </lineage>
</organism>
<dbReference type="Proteomes" id="UP001415857">
    <property type="component" value="Unassembled WGS sequence"/>
</dbReference>
<dbReference type="AlphaFoldDB" id="A0AAP0R9L1"/>
<evidence type="ECO:0000313" key="2">
    <source>
        <dbReference type="EMBL" id="KAK9273268.1"/>
    </source>
</evidence>
<evidence type="ECO:0000313" key="3">
    <source>
        <dbReference type="Proteomes" id="UP001415857"/>
    </source>
</evidence>
<gene>
    <name evidence="2" type="ORF">L1049_018075</name>
</gene>
<name>A0AAP0R9L1_LIQFO</name>
<keyword evidence="3" id="KW-1185">Reference proteome</keyword>
<feature type="region of interest" description="Disordered" evidence="1">
    <location>
        <begin position="89"/>
        <end position="114"/>
    </location>
</feature>
<feature type="compositionally biased region" description="Acidic residues" evidence="1">
    <location>
        <begin position="103"/>
        <end position="114"/>
    </location>
</feature>
<reference evidence="2 3" key="1">
    <citation type="journal article" date="2024" name="Plant J.">
        <title>Genome sequences and population genomics reveal climatic adaptation and genomic divergence between two closely related sweetgum species.</title>
        <authorList>
            <person name="Xu W.Q."/>
            <person name="Ren C.Q."/>
            <person name="Zhang X.Y."/>
            <person name="Comes H.P."/>
            <person name="Liu X.H."/>
            <person name="Li Y.G."/>
            <person name="Kettle C.J."/>
            <person name="Jalonen R."/>
            <person name="Gaisberger H."/>
            <person name="Ma Y.Z."/>
            <person name="Qiu Y.X."/>
        </authorList>
    </citation>
    <scope>NUCLEOTIDE SEQUENCE [LARGE SCALE GENOMIC DNA]</scope>
    <source>
        <strain evidence="2">Hangzhou</strain>
    </source>
</reference>
<proteinExistence type="predicted"/>
<feature type="compositionally biased region" description="Basic and acidic residues" evidence="1">
    <location>
        <begin position="89"/>
        <end position="102"/>
    </location>
</feature>
<comment type="caution">
    <text evidence="2">The sequence shown here is derived from an EMBL/GenBank/DDBJ whole genome shotgun (WGS) entry which is preliminary data.</text>
</comment>